<evidence type="ECO:0000313" key="1">
    <source>
        <dbReference type="EMBL" id="JAH00187.1"/>
    </source>
</evidence>
<protein>
    <submittedName>
        <fullName evidence="1">Uncharacterized protein</fullName>
    </submittedName>
</protein>
<name>A0A0E9P799_ANGAN</name>
<dbReference type="AlphaFoldDB" id="A0A0E9P799"/>
<proteinExistence type="predicted"/>
<sequence>MDCKNVQNSWPCHTTPSDTLQRFNTI</sequence>
<organism evidence="1">
    <name type="scientific">Anguilla anguilla</name>
    <name type="common">European freshwater eel</name>
    <name type="synonym">Muraena anguilla</name>
    <dbReference type="NCBI Taxonomy" id="7936"/>
    <lineage>
        <taxon>Eukaryota</taxon>
        <taxon>Metazoa</taxon>
        <taxon>Chordata</taxon>
        <taxon>Craniata</taxon>
        <taxon>Vertebrata</taxon>
        <taxon>Euteleostomi</taxon>
        <taxon>Actinopterygii</taxon>
        <taxon>Neopterygii</taxon>
        <taxon>Teleostei</taxon>
        <taxon>Anguilliformes</taxon>
        <taxon>Anguillidae</taxon>
        <taxon>Anguilla</taxon>
    </lineage>
</organism>
<reference evidence="1" key="1">
    <citation type="submission" date="2014-11" db="EMBL/GenBank/DDBJ databases">
        <authorList>
            <person name="Amaro Gonzalez C."/>
        </authorList>
    </citation>
    <scope>NUCLEOTIDE SEQUENCE</scope>
</reference>
<dbReference type="EMBL" id="GBXM01108390">
    <property type="protein sequence ID" value="JAH00187.1"/>
    <property type="molecule type" value="Transcribed_RNA"/>
</dbReference>
<reference evidence="1" key="2">
    <citation type="journal article" date="2015" name="Fish Shellfish Immunol.">
        <title>Early steps in the European eel (Anguilla anguilla)-Vibrio vulnificus interaction in the gills: Role of the RtxA13 toxin.</title>
        <authorList>
            <person name="Callol A."/>
            <person name="Pajuelo D."/>
            <person name="Ebbesson L."/>
            <person name="Teles M."/>
            <person name="MacKenzie S."/>
            <person name="Amaro C."/>
        </authorList>
    </citation>
    <scope>NUCLEOTIDE SEQUENCE</scope>
</reference>
<accession>A0A0E9P799</accession>